<dbReference type="EMBL" id="CP015363">
    <property type="protein sequence ID" value="ARD85049.1"/>
    <property type="molecule type" value="Genomic_DNA"/>
</dbReference>
<dbReference type="STRING" id="74969.FAD_1174"/>
<proteinExistence type="predicted"/>
<sequence length="294" mass="33095">MIFEEPQVVTLKNSNFYILFKHKYNMFESSRSYYLKIDHLIIPMFKGTNSSKVLKMSYDMAKANNSEITAITIREKNDPIDISGRLGVVTTAYNEGKKAGIKVIPKIQTFDNAREGLVMETSGHYYDLLILSTRKRSMLSSSIFGNIGDYVLKNSSIPVAILSSGERGYPYSNIMLPLSESINTRAAVFFALQLAKLNRSNVTILDLRKYDKNPVHGFKALMENPGILSESKIEIRIVRSGGFTGIKEEVGNYIKSDNPDCIVVGTSRSHNIRMTSDIKFIIKEPEIDTILVKK</sequence>
<evidence type="ECO:0000313" key="2">
    <source>
        <dbReference type="EMBL" id="ARD85049.1"/>
    </source>
</evidence>
<name>A0A1V0N4N1_9ARCH</name>
<dbReference type="Gene3D" id="3.40.50.12370">
    <property type="match status" value="1"/>
</dbReference>
<dbReference type="InterPro" id="IPR006016">
    <property type="entry name" value="UspA"/>
</dbReference>
<dbReference type="Proteomes" id="UP000192050">
    <property type="component" value="Chromosome"/>
</dbReference>
<dbReference type="CDD" id="cd00293">
    <property type="entry name" value="USP-like"/>
    <property type="match status" value="2"/>
</dbReference>
<keyword evidence="3" id="KW-1185">Reference proteome</keyword>
<reference evidence="2 3" key="1">
    <citation type="submission" date="2011-10" db="EMBL/GenBank/DDBJ databases">
        <title>Metabolic and evolutionary patterns in the extreme acidophile Ferroplasma acidiphilum.</title>
        <authorList>
            <person name="Golyshina O.V."/>
            <person name="Kozyavkin S.A."/>
            <person name="Tatusov R.L."/>
            <person name="Slesarev A.I."/>
            <person name="Golyshin P.N."/>
        </authorList>
    </citation>
    <scope>NUCLEOTIDE SEQUENCE [LARGE SCALE GENOMIC DNA]</scope>
    <source>
        <strain evidence="3">Y</strain>
    </source>
</reference>
<gene>
    <name evidence="2" type="ORF">FAD_1174</name>
</gene>
<protein>
    <submittedName>
        <fullName evidence="2">Universal stress protein</fullName>
    </submittedName>
</protein>
<evidence type="ECO:0000259" key="1">
    <source>
        <dbReference type="Pfam" id="PF00582"/>
    </source>
</evidence>
<evidence type="ECO:0000313" key="3">
    <source>
        <dbReference type="Proteomes" id="UP000192050"/>
    </source>
</evidence>
<dbReference type="KEGG" id="fai:FAD_1174"/>
<accession>A0A1V0N4N1</accession>
<dbReference type="Pfam" id="PF00582">
    <property type="entry name" value="Usp"/>
    <property type="match status" value="1"/>
</dbReference>
<organism evidence="2 3">
    <name type="scientific">Ferroplasma acidiphilum</name>
    <dbReference type="NCBI Taxonomy" id="74969"/>
    <lineage>
        <taxon>Archaea</taxon>
        <taxon>Methanobacteriati</taxon>
        <taxon>Thermoplasmatota</taxon>
        <taxon>Thermoplasmata</taxon>
        <taxon>Thermoplasmatales</taxon>
        <taxon>Ferroplasmaceae</taxon>
        <taxon>Ferroplasma</taxon>
    </lineage>
</organism>
<dbReference type="SUPFAM" id="SSF52402">
    <property type="entry name" value="Adenine nucleotide alpha hydrolases-like"/>
    <property type="match status" value="2"/>
</dbReference>
<dbReference type="AlphaFoldDB" id="A0A1V0N4N1"/>
<feature type="domain" description="UspA" evidence="1">
    <location>
        <begin position="48"/>
        <end position="161"/>
    </location>
</feature>